<evidence type="ECO:0000256" key="1">
    <source>
        <dbReference type="SAM" id="Phobius"/>
    </source>
</evidence>
<dbReference type="Proteomes" id="UP000467252">
    <property type="component" value="Chromosome"/>
</dbReference>
<dbReference type="EMBL" id="AP022599">
    <property type="protein sequence ID" value="BBY83415.1"/>
    <property type="molecule type" value="Genomic_DNA"/>
</dbReference>
<dbReference type="Pfam" id="PF17198">
    <property type="entry name" value="AveC_like"/>
    <property type="match status" value="1"/>
</dbReference>
<keyword evidence="1" id="KW-1133">Transmembrane helix</keyword>
<accession>A0A7I7UPR0</accession>
<protein>
    <recommendedName>
        <fullName evidence="4">DUF5135 domain-containing protein</fullName>
    </recommendedName>
</protein>
<evidence type="ECO:0000313" key="3">
    <source>
        <dbReference type="Proteomes" id="UP000467252"/>
    </source>
</evidence>
<keyword evidence="1" id="KW-0472">Membrane</keyword>
<keyword evidence="3" id="KW-1185">Reference proteome</keyword>
<feature type="transmembrane region" description="Helical" evidence="1">
    <location>
        <begin position="62"/>
        <end position="84"/>
    </location>
</feature>
<feature type="transmembrane region" description="Helical" evidence="1">
    <location>
        <begin position="113"/>
        <end position="135"/>
    </location>
</feature>
<organism evidence="2 3">
    <name type="scientific">Mycolicibacterium pulveris</name>
    <name type="common">Mycobacterium pulveris</name>
    <dbReference type="NCBI Taxonomy" id="36813"/>
    <lineage>
        <taxon>Bacteria</taxon>
        <taxon>Bacillati</taxon>
        <taxon>Actinomycetota</taxon>
        <taxon>Actinomycetes</taxon>
        <taxon>Mycobacteriales</taxon>
        <taxon>Mycobacteriaceae</taxon>
        <taxon>Mycolicibacterium</taxon>
    </lineage>
</organism>
<feature type="transmembrane region" description="Helical" evidence="1">
    <location>
        <begin position="147"/>
        <end position="165"/>
    </location>
</feature>
<evidence type="ECO:0000313" key="2">
    <source>
        <dbReference type="EMBL" id="BBY83415.1"/>
    </source>
</evidence>
<feature type="transmembrane region" description="Helical" evidence="1">
    <location>
        <begin position="32"/>
        <end position="50"/>
    </location>
</feature>
<sequence>MWIAWLLDGPTQVTQFQDPSDFTFKAARVMEWGMGIAFVAMVVWLVRRCIRERRLIFDAKLFIAGICVIWLDAWTNFVAPIWLYNSNFTNVAPPTAYIPGVINPAMKDMPFPLLFHAFNYPVALLGAAIVVSGVLTQLRRRFPQARIGVLLLLCVLFGIAFDFVYELFMMRTGMWAFPGTPDELSLWGSQPNKFPLLELLPAGMAFATFGALRFFRNDRGEHLSERGVANLPPRWRTTVSLLATIAVVNLVWIVLCTIQVISGFYADPYKPLSPALLANICDGPLEGGGERVGTPYGPCPEQGARIPIRRYDVDVSP</sequence>
<dbReference type="AlphaFoldDB" id="A0A7I7UPR0"/>
<feature type="transmembrane region" description="Helical" evidence="1">
    <location>
        <begin position="194"/>
        <end position="215"/>
    </location>
</feature>
<proteinExistence type="predicted"/>
<evidence type="ECO:0008006" key="4">
    <source>
        <dbReference type="Google" id="ProtNLM"/>
    </source>
</evidence>
<feature type="transmembrane region" description="Helical" evidence="1">
    <location>
        <begin position="235"/>
        <end position="255"/>
    </location>
</feature>
<gene>
    <name evidence="2" type="ORF">MPUL_45730</name>
</gene>
<reference evidence="2 3" key="1">
    <citation type="journal article" date="2019" name="Emerg. Microbes Infect.">
        <title>Comprehensive subspecies identification of 175 nontuberculous mycobacteria species based on 7547 genomic profiles.</title>
        <authorList>
            <person name="Matsumoto Y."/>
            <person name="Kinjo T."/>
            <person name="Motooka D."/>
            <person name="Nabeya D."/>
            <person name="Jung N."/>
            <person name="Uechi K."/>
            <person name="Horii T."/>
            <person name="Iida T."/>
            <person name="Fujita J."/>
            <person name="Nakamura S."/>
        </authorList>
    </citation>
    <scope>NUCLEOTIDE SEQUENCE [LARGE SCALE GENOMIC DNA]</scope>
    <source>
        <strain evidence="2 3">JCM 6370</strain>
    </source>
</reference>
<name>A0A7I7UPR0_MYCPV</name>
<keyword evidence="1" id="KW-0812">Transmembrane</keyword>
<dbReference type="InterPro" id="IPR033459">
    <property type="entry name" value="AveC-like"/>
</dbReference>